<dbReference type="InterPro" id="IPR007213">
    <property type="entry name" value="Ppm1/Ppm2/Tcmp"/>
</dbReference>
<dbReference type="STRING" id="157838.AN964_22535"/>
<organism evidence="3 4">
    <name type="scientific">Heyndrickxia shackletonii</name>
    <dbReference type="NCBI Taxonomy" id="157838"/>
    <lineage>
        <taxon>Bacteria</taxon>
        <taxon>Bacillati</taxon>
        <taxon>Bacillota</taxon>
        <taxon>Bacilli</taxon>
        <taxon>Bacillales</taxon>
        <taxon>Bacillaceae</taxon>
        <taxon>Heyndrickxia</taxon>
    </lineage>
</organism>
<gene>
    <name evidence="3" type="ORF">AN964_22535</name>
</gene>
<dbReference type="InterPro" id="IPR016874">
    <property type="entry name" value="TcmP-like"/>
</dbReference>
<dbReference type="EMBL" id="LJJC01000015">
    <property type="protein sequence ID" value="KQL50440.1"/>
    <property type="molecule type" value="Genomic_DNA"/>
</dbReference>
<evidence type="ECO:0000313" key="4">
    <source>
        <dbReference type="Proteomes" id="UP000051888"/>
    </source>
</evidence>
<evidence type="ECO:0000256" key="2">
    <source>
        <dbReference type="ARBA" id="ARBA00022679"/>
    </source>
</evidence>
<keyword evidence="1 3" id="KW-0489">Methyltransferase</keyword>
<sequence>MVTPKPHKVFLEKEMETLLITLHAKALDSRSKNTILHDKKAAEIASLIDYDFEKVNGFGNNLMVIRAKQLDTWLEEFLERYPNATVLNLGCGLDTRVSRIIPPSTVRWYDVDFPEVMEIRKHFYSNQNGYEMISSSITELDWLEQIPRTNPVMVIAEGVLEYLTESEVKELLNRITSFFPHGQIAFDVMNSFAIQSGKESLKETTGAEHKWMVDDVRQVDQLNSKLKRNAAVSIFKSRYIHKLPLKERYLYAAMGFIPSFRNMMRLLSYKF</sequence>
<evidence type="ECO:0000256" key="1">
    <source>
        <dbReference type="ARBA" id="ARBA00022603"/>
    </source>
</evidence>
<proteinExistence type="predicted"/>
<dbReference type="PANTHER" id="PTHR43619:SF2">
    <property type="entry name" value="S-ADENOSYL-L-METHIONINE-DEPENDENT METHYLTRANSFERASES SUPERFAMILY PROTEIN"/>
    <property type="match status" value="1"/>
</dbReference>
<dbReference type="Pfam" id="PF04072">
    <property type="entry name" value="LCM"/>
    <property type="match status" value="1"/>
</dbReference>
<accession>A0A0Q3T8W3</accession>
<dbReference type="GO" id="GO:0032259">
    <property type="term" value="P:methylation"/>
    <property type="evidence" value="ECO:0007669"/>
    <property type="project" value="UniProtKB-KW"/>
</dbReference>
<dbReference type="AlphaFoldDB" id="A0A0Q3T8W3"/>
<dbReference type="RefSeq" id="WP_235950823.1">
    <property type="nucleotide sequence ID" value="NZ_JAAIWL010000062.1"/>
</dbReference>
<dbReference type="Gene3D" id="3.40.50.150">
    <property type="entry name" value="Vaccinia Virus protein VP39"/>
    <property type="match status" value="1"/>
</dbReference>
<protein>
    <submittedName>
        <fullName evidence="3">Methyltransferase</fullName>
    </submittedName>
</protein>
<dbReference type="PIRSF" id="PIRSF028177">
    <property type="entry name" value="Polyketide_synth_Omtfrase_TcmP"/>
    <property type="match status" value="1"/>
</dbReference>
<evidence type="ECO:0000313" key="3">
    <source>
        <dbReference type="EMBL" id="KQL50440.1"/>
    </source>
</evidence>
<dbReference type="PANTHER" id="PTHR43619">
    <property type="entry name" value="S-ADENOSYL-L-METHIONINE-DEPENDENT METHYLTRANSFERASE YKTD-RELATED"/>
    <property type="match status" value="1"/>
</dbReference>
<reference evidence="3 4" key="1">
    <citation type="submission" date="2015-09" db="EMBL/GenBank/DDBJ databases">
        <title>Genome sequencing project for genomic taxonomy and phylogenomics of Bacillus-like bacteria.</title>
        <authorList>
            <person name="Liu B."/>
            <person name="Wang J."/>
            <person name="Zhu Y."/>
            <person name="Liu G."/>
            <person name="Chen Q."/>
            <person name="Chen Z."/>
            <person name="Lan J."/>
            <person name="Che J."/>
            <person name="Ge C."/>
            <person name="Shi H."/>
            <person name="Pan Z."/>
            <person name="Liu X."/>
        </authorList>
    </citation>
    <scope>NUCLEOTIDE SEQUENCE [LARGE SCALE GENOMIC DNA]</scope>
    <source>
        <strain evidence="3 4">LMG 18435</strain>
    </source>
</reference>
<dbReference type="GO" id="GO:0008168">
    <property type="term" value="F:methyltransferase activity"/>
    <property type="evidence" value="ECO:0007669"/>
    <property type="project" value="UniProtKB-KW"/>
</dbReference>
<dbReference type="SUPFAM" id="SSF53335">
    <property type="entry name" value="S-adenosyl-L-methionine-dependent methyltransferases"/>
    <property type="match status" value="1"/>
</dbReference>
<dbReference type="PATRIC" id="fig|157838.3.peg.4941"/>
<name>A0A0Q3T8W3_9BACI</name>
<keyword evidence="2 3" id="KW-0808">Transferase</keyword>
<dbReference type="Proteomes" id="UP000051888">
    <property type="component" value="Unassembled WGS sequence"/>
</dbReference>
<comment type="caution">
    <text evidence="3">The sequence shown here is derived from an EMBL/GenBank/DDBJ whole genome shotgun (WGS) entry which is preliminary data.</text>
</comment>
<dbReference type="InterPro" id="IPR029063">
    <property type="entry name" value="SAM-dependent_MTases_sf"/>
</dbReference>
<keyword evidence="4" id="KW-1185">Reference proteome</keyword>